<evidence type="ECO:0000313" key="1">
    <source>
        <dbReference type="EMBL" id="USR79922.1"/>
    </source>
</evidence>
<gene>
    <name evidence="1" type="ORF">NG665_02780</name>
</gene>
<sequence>MWIALSIVIFVAGSAASVIGLVAFQRRPRQGFVEAYKESVKALRNHRQDDVMADVEHHDIAVADVFSSFTQFEGEAYMSPRELNSAVHELTAVAGVDKVIKVADRFKKEDHAA</sequence>
<organism evidence="1 2">
    <name type="scientific">Arcanobacterium pinnipediorum</name>
    <dbReference type="NCBI Taxonomy" id="1503041"/>
    <lineage>
        <taxon>Bacteria</taxon>
        <taxon>Bacillati</taxon>
        <taxon>Actinomycetota</taxon>
        <taxon>Actinomycetes</taxon>
        <taxon>Actinomycetales</taxon>
        <taxon>Actinomycetaceae</taxon>
        <taxon>Arcanobacterium</taxon>
    </lineage>
</organism>
<accession>A0ABY5AI78</accession>
<reference evidence="1" key="1">
    <citation type="submission" date="2022-06" db="EMBL/GenBank/DDBJ databases">
        <title>Complete Genome Sequence of Arcanobacterium pinnipediorum strain DSM 28752 isolated from a harbour seal.</title>
        <authorList>
            <person name="Borowiak M."/>
            <person name="Kreitlow A."/>
            <person name="Alssahen M."/>
            <person name="Malorny B."/>
            <person name="Laemmler C."/>
            <person name="Prenger-Berninghoff E."/>
            <person name="Siebert U."/>
            <person name="Ploetz M."/>
            <person name="Abdulmawjood A."/>
        </authorList>
    </citation>
    <scope>NUCLEOTIDE SEQUENCE</scope>
    <source>
        <strain evidence="1">DSM 28752</strain>
    </source>
</reference>
<proteinExistence type="predicted"/>
<dbReference type="EMBL" id="CP099547">
    <property type="protein sequence ID" value="USR79922.1"/>
    <property type="molecule type" value="Genomic_DNA"/>
</dbReference>
<protein>
    <submittedName>
        <fullName evidence="1">Uncharacterized protein</fullName>
    </submittedName>
</protein>
<dbReference type="Proteomes" id="UP001056109">
    <property type="component" value="Chromosome"/>
</dbReference>
<dbReference type="RefSeq" id="WP_252673781.1">
    <property type="nucleotide sequence ID" value="NZ_CP099547.1"/>
</dbReference>
<name>A0ABY5AI78_9ACTO</name>
<evidence type="ECO:0000313" key="2">
    <source>
        <dbReference type="Proteomes" id="UP001056109"/>
    </source>
</evidence>
<keyword evidence="2" id="KW-1185">Reference proteome</keyword>